<proteinExistence type="predicted"/>
<evidence type="ECO:0000313" key="1">
    <source>
        <dbReference type="EMBL" id="SVD86181.1"/>
    </source>
</evidence>
<gene>
    <name evidence="1" type="ORF">METZ01_LOCUS439035</name>
</gene>
<dbReference type="EMBL" id="UINC01178172">
    <property type="protein sequence ID" value="SVD86181.1"/>
    <property type="molecule type" value="Genomic_DNA"/>
</dbReference>
<dbReference type="AlphaFoldDB" id="A0A382YSV4"/>
<evidence type="ECO:0008006" key="2">
    <source>
        <dbReference type="Google" id="ProtNLM"/>
    </source>
</evidence>
<dbReference type="InterPro" id="IPR016181">
    <property type="entry name" value="Acyl_CoA_acyltransferase"/>
</dbReference>
<name>A0A382YSV4_9ZZZZ</name>
<dbReference type="Gene3D" id="3.40.630.30">
    <property type="match status" value="1"/>
</dbReference>
<reference evidence="1" key="1">
    <citation type="submission" date="2018-05" db="EMBL/GenBank/DDBJ databases">
        <authorList>
            <person name="Lanie J.A."/>
            <person name="Ng W.-L."/>
            <person name="Kazmierczak K.M."/>
            <person name="Andrzejewski T.M."/>
            <person name="Davidsen T.M."/>
            <person name="Wayne K.J."/>
            <person name="Tettelin H."/>
            <person name="Glass J.I."/>
            <person name="Rusch D."/>
            <person name="Podicherti R."/>
            <person name="Tsui H.-C.T."/>
            <person name="Winkler M.E."/>
        </authorList>
    </citation>
    <scope>NUCLEOTIDE SEQUENCE</scope>
</reference>
<feature type="non-terminal residue" evidence="1">
    <location>
        <position position="1"/>
    </location>
</feature>
<sequence>VKALSKESFVPDDFEVPLTLVTNEYKLRMLSIDDVEIDYEAVMSSAKHVSQVWPDSDWPEGLTLQQNLIDLAWHQKEFQRKTSFAYTMVTLDEKKVIGCVYFYPTRKNGYDAEVFMWVRESELSTGLDSRLFESVKVWLKDDWPFKNPAFPGRVISWEDWDKLPQTINERAL</sequence>
<protein>
    <recommendedName>
        <fullName evidence="2">N-acetyltransferase domain-containing protein</fullName>
    </recommendedName>
</protein>
<organism evidence="1">
    <name type="scientific">marine metagenome</name>
    <dbReference type="NCBI Taxonomy" id="408172"/>
    <lineage>
        <taxon>unclassified sequences</taxon>
        <taxon>metagenomes</taxon>
        <taxon>ecological metagenomes</taxon>
    </lineage>
</organism>
<accession>A0A382YSV4</accession>
<dbReference type="SUPFAM" id="SSF55729">
    <property type="entry name" value="Acyl-CoA N-acyltransferases (Nat)"/>
    <property type="match status" value="1"/>
</dbReference>